<evidence type="ECO:0000313" key="3">
    <source>
        <dbReference type="Proteomes" id="UP001200544"/>
    </source>
</evidence>
<organism evidence="2 3">
    <name type="scientific">Bacteroides thetaiotaomicron</name>
    <dbReference type="NCBI Taxonomy" id="818"/>
    <lineage>
        <taxon>Bacteria</taxon>
        <taxon>Pseudomonadati</taxon>
        <taxon>Bacteroidota</taxon>
        <taxon>Bacteroidia</taxon>
        <taxon>Bacteroidales</taxon>
        <taxon>Bacteroidaceae</taxon>
        <taxon>Bacteroides</taxon>
    </lineage>
</organism>
<dbReference type="PANTHER" id="PTHR43404:SF2">
    <property type="entry name" value="LIPOPOLYSACCHARIDE CHOLINEPHOSPHOTRANSFERASE LICD"/>
    <property type="match status" value="1"/>
</dbReference>
<dbReference type="AlphaFoldDB" id="A0AAW4ZHE7"/>
<dbReference type="Proteomes" id="UP001200544">
    <property type="component" value="Unassembled WGS sequence"/>
</dbReference>
<reference evidence="2" key="1">
    <citation type="submission" date="2021-07" db="EMBL/GenBank/DDBJ databases">
        <title>Comparative genomics of Bacteroides fragilis group isolates reveals species-dependent resistance mechanisms and validates clinical tools for resistance prediction.</title>
        <authorList>
            <person name="Wallace M.J."/>
            <person name="Jean S."/>
            <person name="Wallace M.A."/>
            <person name="Carey-Ann B.D."/>
            <person name="Dantas G."/>
        </authorList>
    </citation>
    <scope>NUCLEOTIDE SEQUENCE</scope>
    <source>
        <strain evidence="2">BJH_160</strain>
    </source>
</reference>
<proteinExistence type="predicted"/>
<name>A0AAW4ZHE7_BACT4</name>
<protein>
    <submittedName>
        <fullName evidence="2">LicD family protein</fullName>
    </submittedName>
</protein>
<evidence type="ECO:0000259" key="1">
    <source>
        <dbReference type="Pfam" id="PF04991"/>
    </source>
</evidence>
<dbReference type="RefSeq" id="WP_234129367.1">
    <property type="nucleotide sequence ID" value="NZ_JAHYQA010000026.1"/>
</dbReference>
<dbReference type="PANTHER" id="PTHR43404">
    <property type="entry name" value="LIPOPOLYSACCHARIDE CHOLINEPHOSPHOTRANSFERASE LICD"/>
    <property type="match status" value="1"/>
</dbReference>
<dbReference type="InterPro" id="IPR052942">
    <property type="entry name" value="LPS_cholinephosphotransferase"/>
</dbReference>
<evidence type="ECO:0000313" key="2">
    <source>
        <dbReference type="EMBL" id="MCE9240481.1"/>
    </source>
</evidence>
<comment type="caution">
    <text evidence="2">The sequence shown here is derived from an EMBL/GenBank/DDBJ whole genome shotgun (WGS) entry which is preliminary data.</text>
</comment>
<dbReference type="InterPro" id="IPR007074">
    <property type="entry name" value="LicD/FKTN/FKRP_NTP_transf"/>
</dbReference>
<gene>
    <name evidence="2" type="ORF">K0H07_25405</name>
</gene>
<dbReference type="EMBL" id="JAHYQA010000026">
    <property type="protein sequence ID" value="MCE9240481.1"/>
    <property type="molecule type" value="Genomic_DNA"/>
</dbReference>
<sequence>METNEELRAKYNPEGSDLRRAQLRMLDMLLYLDKVCKENEIEYWLGYGTCLGAVRHSGFIPWDDDLDICVFEKDFQRLKTILLKEAHPLYQLQCKDTDTNFFQFWIRLKDIKSLASHSTKVGKKIDGLLKYKGLGIDIFPVSYNVSVPLNKLVSCRNWGFSVIAKFDSVMAVKMANIFYYIQKNIIKMCKIIRVNRKENVIRLDYGINAYFSHDKSIILPLRTICFEGSMFPVPCNVDLYLRSIYGNYMKLPPEEVRNHHNIESYTLFNGGNR</sequence>
<accession>A0AAW4ZHE7</accession>
<dbReference type="Pfam" id="PF04991">
    <property type="entry name" value="LicD"/>
    <property type="match status" value="1"/>
</dbReference>
<feature type="domain" description="LicD/FKTN/FKRP nucleotidyltransferase" evidence="1">
    <location>
        <begin position="36"/>
        <end position="246"/>
    </location>
</feature>
<dbReference type="GO" id="GO:0009100">
    <property type="term" value="P:glycoprotein metabolic process"/>
    <property type="evidence" value="ECO:0007669"/>
    <property type="project" value="UniProtKB-ARBA"/>
</dbReference>